<evidence type="ECO:0000313" key="2">
    <source>
        <dbReference type="Proteomes" id="UP001371456"/>
    </source>
</evidence>
<keyword evidence="2" id="KW-1185">Reference proteome</keyword>
<dbReference type="EMBL" id="JBANQN010000006">
    <property type="protein sequence ID" value="KAK6786114.1"/>
    <property type="molecule type" value="Genomic_DNA"/>
</dbReference>
<protein>
    <submittedName>
        <fullName evidence="1">Uncharacterized protein</fullName>
    </submittedName>
</protein>
<accession>A0AAN8YAS4</accession>
<dbReference type="AlphaFoldDB" id="A0AAN8YAS4"/>
<sequence length="109" mass="12318">MDNKQKPATDVEDLSSRINFHGHFSCVSLSALSNCARSHSLHLTRNLLQEPVISNTKEHTSTLPCQKARAEKDLTGKKNNSYSLQVIPTKDAYRKGVCERRYQEGRETT</sequence>
<dbReference type="Proteomes" id="UP001371456">
    <property type="component" value="Unassembled WGS sequence"/>
</dbReference>
<name>A0AAN8YAS4_SOLBU</name>
<comment type="caution">
    <text evidence="1">The sequence shown here is derived from an EMBL/GenBank/DDBJ whole genome shotgun (WGS) entry which is preliminary data.</text>
</comment>
<proteinExistence type="predicted"/>
<evidence type="ECO:0000313" key="1">
    <source>
        <dbReference type="EMBL" id="KAK6786114.1"/>
    </source>
</evidence>
<reference evidence="1 2" key="1">
    <citation type="submission" date="2024-02" db="EMBL/GenBank/DDBJ databases">
        <title>de novo genome assembly of Solanum bulbocastanum strain 11H21.</title>
        <authorList>
            <person name="Hosaka A.J."/>
        </authorList>
    </citation>
    <scope>NUCLEOTIDE SEQUENCE [LARGE SCALE GENOMIC DNA]</scope>
    <source>
        <tissue evidence="1">Young leaves</tissue>
    </source>
</reference>
<gene>
    <name evidence="1" type="ORF">RDI58_014639</name>
</gene>
<organism evidence="1 2">
    <name type="scientific">Solanum bulbocastanum</name>
    <name type="common">Wild potato</name>
    <dbReference type="NCBI Taxonomy" id="147425"/>
    <lineage>
        <taxon>Eukaryota</taxon>
        <taxon>Viridiplantae</taxon>
        <taxon>Streptophyta</taxon>
        <taxon>Embryophyta</taxon>
        <taxon>Tracheophyta</taxon>
        <taxon>Spermatophyta</taxon>
        <taxon>Magnoliopsida</taxon>
        <taxon>eudicotyledons</taxon>
        <taxon>Gunneridae</taxon>
        <taxon>Pentapetalae</taxon>
        <taxon>asterids</taxon>
        <taxon>lamiids</taxon>
        <taxon>Solanales</taxon>
        <taxon>Solanaceae</taxon>
        <taxon>Solanoideae</taxon>
        <taxon>Solaneae</taxon>
        <taxon>Solanum</taxon>
    </lineage>
</organism>